<keyword evidence="3" id="KW-1185">Reference proteome</keyword>
<name>A0A8X6RB94_TRICX</name>
<reference evidence="2" key="1">
    <citation type="submission" date="2020-08" db="EMBL/GenBank/DDBJ databases">
        <title>Multicomponent nature underlies the extraordinary mechanical properties of spider dragline silk.</title>
        <authorList>
            <person name="Kono N."/>
            <person name="Nakamura H."/>
            <person name="Mori M."/>
            <person name="Yoshida Y."/>
            <person name="Ohtoshi R."/>
            <person name="Malay A.D."/>
            <person name="Moran D.A.P."/>
            <person name="Tomita M."/>
            <person name="Numata K."/>
            <person name="Arakawa K."/>
        </authorList>
    </citation>
    <scope>NUCLEOTIDE SEQUENCE</scope>
</reference>
<accession>A0A8X6RB94</accession>
<proteinExistence type="predicted"/>
<gene>
    <name evidence="2" type="ORF">TNCV_4774801</name>
</gene>
<feature type="compositionally biased region" description="Basic residues" evidence="1">
    <location>
        <begin position="1"/>
        <end position="10"/>
    </location>
</feature>
<feature type="compositionally biased region" description="Basic and acidic residues" evidence="1">
    <location>
        <begin position="11"/>
        <end position="25"/>
    </location>
</feature>
<organism evidence="2 3">
    <name type="scientific">Trichonephila clavipes</name>
    <name type="common">Golden silk orbweaver</name>
    <name type="synonym">Nephila clavipes</name>
    <dbReference type="NCBI Taxonomy" id="2585209"/>
    <lineage>
        <taxon>Eukaryota</taxon>
        <taxon>Metazoa</taxon>
        <taxon>Ecdysozoa</taxon>
        <taxon>Arthropoda</taxon>
        <taxon>Chelicerata</taxon>
        <taxon>Arachnida</taxon>
        <taxon>Araneae</taxon>
        <taxon>Araneomorphae</taxon>
        <taxon>Entelegynae</taxon>
        <taxon>Araneoidea</taxon>
        <taxon>Nephilidae</taxon>
        <taxon>Trichonephila</taxon>
    </lineage>
</organism>
<feature type="compositionally biased region" description="Basic residues" evidence="1">
    <location>
        <begin position="32"/>
        <end position="43"/>
    </location>
</feature>
<dbReference type="EMBL" id="BMAU01021071">
    <property type="protein sequence ID" value="GFX89449.1"/>
    <property type="molecule type" value="Genomic_DNA"/>
</dbReference>
<dbReference type="AlphaFoldDB" id="A0A8X6RB94"/>
<evidence type="ECO:0000256" key="1">
    <source>
        <dbReference type="SAM" id="MobiDB-lite"/>
    </source>
</evidence>
<evidence type="ECO:0000313" key="3">
    <source>
        <dbReference type="Proteomes" id="UP000887159"/>
    </source>
</evidence>
<feature type="region of interest" description="Disordered" evidence="1">
    <location>
        <begin position="1"/>
        <end position="45"/>
    </location>
</feature>
<evidence type="ECO:0000313" key="2">
    <source>
        <dbReference type="EMBL" id="GFX89449.1"/>
    </source>
</evidence>
<protein>
    <submittedName>
        <fullName evidence="2">Uncharacterized protein</fullName>
    </submittedName>
</protein>
<comment type="caution">
    <text evidence="2">The sequence shown here is derived from an EMBL/GenBank/DDBJ whole genome shotgun (WGS) entry which is preliminary data.</text>
</comment>
<dbReference type="Proteomes" id="UP000887159">
    <property type="component" value="Unassembled WGS sequence"/>
</dbReference>
<sequence>MKRATAKTKRFCPESRRKGEKEKPLSEQCPRRGQKTKEKRHGTKVASGMEFTEFLSQNQDVPPHQNY</sequence>